<evidence type="ECO:0000313" key="3">
    <source>
        <dbReference type="EMBL" id="RMY11079.1"/>
    </source>
</evidence>
<dbReference type="EMBL" id="QWIK01000546">
    <property type="protein sequence ID" value="RMY04439.1"/>
    <property type="molecule type" value="Genomic_DNA"/>
</dbReference>
<comment type="caution">
    <text evidence="1">The sequence shown here is derived from an EMBL/GenBank/DDBJ whole genome shotgun (WGS) entry which is preliminary data.</text>
</comment>
<proteinExistence type="predicted"/>
<dbReference type="AlphaFoldDB" id="A0A3M6WQZ2"/>
<accession>A0A3M6WQZ2</accession>
<evidence type="ECO:0000313" key="6">
    <source>
        <dbReference type="Proteomes" id="UP000276864"/>
    </source>
</evidence>
<evidence type="ECO:0000313" key="8">
    <source>
        <dbReference type="Proteomes" id="UP000282582"/>
    </source>
</evidence>
<name>A0A3M6WQZ2_HORWE</name>
<dbReference type="Proteomes" id="UP000282582">
    <property type="component" value="Unassembled WGS sequence"/>
</dbReference>
<evidence type="ECO:0000313" key="2">
    <source>
        <dbReference type="EMBL" id="RMY04439.1"/>
    </source>
</evidence>
<dbReference type="OrthoDB" id="3813065at2759"/>
<dbReference type="EMBL" id="QWIJ01000555">
    <property type="protein sequence ID" value="RMX81033.1"/>
    <property type="molecule type" value="Genomic_DNA"/>
</dbReference>
<evidence type="ECO:0000313" key="5">
    <source>
        <dbReference type="Proteomes" id="UP000271337"/>
    </source>
</evidence>
<evidence type="ECO:0000313" key="1">
    <source>
        <dbReference type="EMBL" id="RMX81033.1"/>
    </source>
</evidence>
<dbReference type="EMBL" id="QWIM01001001">
    <property type="protein sequence ID" value="RMY29196.1"/>
    <property type="molecule type" value="Genomic_DNA"/>
</dbReference>
<protein>
    <submittedName>
        <fullName evidence="1">Uncharacterized protein</fullName>
    </submittedName>
</protein>
<dbReference type="VEuPathDB" id="FungiDB:BTJ68_10590"/>
<dbReference type="Proteomes" id="UP000276864">
    <property type="component" value="Unassembled WGS sequence"/>
</dbReference>
<organism evidence="1 7">
    <name type="scientific">Hortaea werneckii</name>
    <name type="common">Black yeast</name>
    <name type="synonym">Cladosporium werneckii</name>
    <dbReference type="NCBI Taxonomy" id="91943"/>
    <lineage>
        <taxon>Eukaryota</taxon>
        <taxon>Fungi</taxon>
        <taxon>Dikarya</taxon>
        <taxon>Ascomycota</taxon>
        <taxon>Pezizomycotina</taxon>
        <taxon>Dothideomycetes</taxon>
        <taxon>Dothideomycetidae</taxon>
        <taxon>Mycosphaerellales</taxon>
        <taxon>Teratosphaeriaceae</taxon>
        <taxon>Hortaea</taxon>
    </lineage>
</organism>
<evidence type="ECO:0000313" key="4">
    <source>
        <dbReference type="EMBL" id="RMY29196.1"/>
    </source>
</evidence>
<dbReference type="Proteomes" id="UP000281245">
    <property type="component" value="Unassembled WGS sequence"/>
</dbReference>
<sequence length="205" mass="23321">MHASELLWLFMPQEAGQRLRIPQDRKVWGEVLGLLKEMHLTELNITVLGHSCPRPCTAGERTPIGCHPTDTKDDGSVSSHWEVDWWWIVKAVMSSFQSNVSKGGVTFAVGDSEDHDIKREHLRTIEPSKAQQVAALSWNALESSTIGWHTCDTLAYDGQREQSWAREGEQESRIYKTPIRRSRNARRGHGVDERVDELVDTCDLF</sequence>
<reference evidence="5 6" key="1">
    <citation type="journal article" date="2018" name="BMC Genomics">
        <title>Genomic evidence for intraspecific hybridization in a clonal and extremely halotolerant yeast.</title>
        <authorList>
            <person name="Gostincar C."/>
            <person name="Stajich J.E."/>
            <person name="Zupancic J."/>
            <person name="Zalar P."/>
            <person name="Gunde-Cimerman N."/>
        </authorList>
    </citation>
    <scope>NUCLEOTIDE SEQUENCE [LARGE SCALE GENOMIC DNA]</scope>
    <source>
        <strain evidence="4 6">EXF-6651</strain>
        <strain evidence="2 8">EXF-6654</strain>
        <strain evidence="1 7">EXF-6656</strain>
        <strain evidence="3 5">EXF-6669</strain>
    </source>
</reference>
<evidence type="ECO:0000313" key="7">
    <source>
        <dbReference type="Proteomes" id="UP000281245"/>
    </source>
</evidence>
<dbReference type="EMBL" id="QWIL01000903">
    <property type="protein sequence ID" value="RMY11079.1"/>
    <property type="molecule type" value="Genomic_DNA"/>
</dbReference>
<gene>
    <name evidence="4" type="ORF">D0866_08863</name>
    <name evidence="3" type="ORF">D0867_08194</name>
    <name evidence="2" type="ORF">D0868_06943</name>
    <name evidence="1" type="ORF">D0869_07110</name>
</gene>
<dbReference type="Proteomes" id="UP000271337">
    <property type="component" value="Unassembled WGS sequence"/>
</dbReference>